<evidence type="ECO:0000313" key="2">
    <source>
        <dbReference type="Proteomes" id="UP001151760"/>
    </source>
</evidence>
<dbReference type="EMBL" id="BQNB010009224">
    <property type="protein sequence ID" value="GJS60503.1"/>
    <property type="molecule type" value="Genomic_DNA"/>
</dbReference>
<proteinExistence type="predicted"/>
<gene>
    <name evidence="1" type="ORF">Tco_0655287</name>
</gene>
<dbReference type="Proteomes" id="UP001151760">
    <property type="component" value="Unassembled WGS sequence"/>
</dbReference>
<keyword evidence="2" id="KW-1185">Reference proteome</keyword>
<reference evidence="1" key="1">
    <citation type="journal article" date="2022" name="Int. J. Mol. Sci.">
        <title>Draft Genome of Tanacetum Coccineum: Genomic Comparison of Closely Related Tanacetum-Family Plants.</title>
        <authorList>
            <person name="Yamashiro T."/>
            <person name="Shiraishi A."/>
            <person name="Nakayama K."/>
            <person name="Satake H."/>
        </authorList>
    </citation>
    <scope>NUCLEOTIDE SEQUENCE</scope>
</reference>
<protein>
    <submittedName>
        <fullName evidence="1">Protein root UVB sensitive 6</fullName>
    </submittedName>
</protein>
<evidence type="ECO:0000313" key="1">
    <source>
        <dbReference type="EMBL" id="GJS60503.1"/>
    </source>
</evidence>
<name>A0ABQ4X649_9ASTR</name>
<organism evidence="1 2">
    <name type="scientific">Tanacetum coccineum</name>
    <dbReference type="NCBI Taxonomy" id="301880"/>
    <lineage>
        <taxon>Eukaryota</taxon>
        <taxon>Viridiplantae</taxon>
        <taxon>Streptophyta</taxon>
        <taxon>Embryophyta</taxon>
        <taxon>Tracheophyta</taxon>
        <taxon>Spermatophyta</taxon>
        <taxon>Magnoliopsida</taxon>
        <taxon>eudicotyledons</taxon>
        <taxon>Gunneridae</taxon>
        <taxon>Pentapetalae</taxon>
        <taxon>asterids</taxon>
        <taxon>campanulids</taxon>
        <taxon>Asterales</taxon>
        <taxon>Asteraceae</taxon>
        <taxon>Asteroideae</taxon>
        <taxon>Anthemideae</taxon>
        <taxon>Anthemidinae</taxon>
        <taxon>Tanacetum</taxon>
    </lineage>
</organism>
<accession>A0ABQ4X649</accession>
<reference evidence="1" key="2">
    <citation type="submission" date="2022-01" db="EMBL/GenBank/DDBJ databases">
        <authorList>
            <person name="Yamashiro T."/>
            <person name="Shiraishi A."/>
            <person name="Satake H."/>
            <person name="Nakayama K."/>
        </authorList>
    </citation>
    <scope>NUCLEOTIDE SEQUENCE</scope>
</reference>
<comment type="caution">
    <text evidence="1">The sequence shown here is derived from an EMBL/GenBank/DDBJ whole genome shotgun (WGS) entry which is preliminary data.</text>
</comment>
<sequence>MPKHFTIVWKLEDSLFLTEFSKEVDWVSSVTSTLTRTPIYKAFAKVENIGDVTGKGECVGNVADMQREIINGLRNDLNALHERMNDMQRMLQACMDV</sequence>